<dbReference type="PANTHER" id="PTHR13847:SF289">
    <property type="entry name" value="GLYCINE OXIDASE"/>
    <property type="match status" value="1"/>
</dbReference>
<dbReference type="Pfam" id="PF01266">
    <property type="entry name" value="DAO"/>
    <property type="match status" value="1"/>
</dbReference>
<dbReference type="PANTHER" id="PTHR13847">
    <property type="entry name" value="SARCOSINE DEHYDROGENASE-RELATED"/>
    <property type="match status" value="1"/>
</dbReference>
<evidence type="ECO:0000313" key="3">
    <source>
        <dbReference type="EMBL" id="GAA2105479.1"/>
    </source>
</evidence>
<protein>
    <submittedName>
        <fullName evidence="3">FAD-binding oxidoreductase</fullName>
    </submittedName>
</protein>
<dbReference type="Gene3D" id="3.50.50.60">
    <property type="entry name" value="FAD/NAD(P)-binding domain"/>
    <property type="match status" value="1"/>
</dbReference>
<dbReference type="SUPFAM" id="SSF51905">
    <property type="entry name" value="FAD/NAD(P)-binding domain"/>
    <property type="match status" value="1"/>
</dbReference>
<dbReference type="InterPro" id="IPR036188">
    <property type="entry name" value="FAD/NAD-bd_sf"/>
</dbReference>
<accession>A0ABN2X8Q2</accession>
<feature type="domain" description="FAD dependent oxidoreductase" evidence="2">
    <location>
        <begin position="2"/>
        <end position="349"/>
    </location>
</feature>
<gene>
    <name evidence="3" type="ORF">GCM10009823_30930</name>
</gene>
<evidence type="ECO:0000259" key="2">
    <source>
        <dbReference type="Pfam" id="PF01266"/>
    </source>
</evidence>
<evidence type="ECO:0000256" key="1">
    <source>
        <dbReference type="ARBA" id="ARBA00023002"/>
    </source>
</evidence>
<keyword evidence="4" id="KW-1185">Reference proteome</keyword>
<dbReference type="EMBL" id="BAAAPZ010000018">
    <property type="protein sequence ID" value="GAA2105479.1"/>
    <property type="molecule type" value="Genomic_DNA"/>
</dbReference>
<reference evidence="3 4" key="1">
    <citation type="journal article" date="2019" name="Int. J. Syst. Evol. Microbiol.">
        <title>The Global Catalogue of Microorganisms (GCM) 10K type strain sequencing project: providing services to taxonomists for standard genome sequencing and annotation.</title>
        <authorList>
            <consortium name="The Broad Institute Genomics Platform"/>
            <consortium name="The Broad Institute Genome Sequencing Center for Infectious Disease"/>
            <person name="Wu L."/>
            <person name="Ma J."/>
        </authorList>
    </citation>
    <scope>NUCLEOTIDE SEQUENCE [LARGE SCALE GENOMIC DNA]</scope>
    <source>
        <strain evidence="3 4">JCM 15900</strain>
    </source>
</reference>
<dbReference type="InterPro" id="IPR006076">
    <property type="entry name" value="FAD-dep_OxRdtase"/>
</dbReference>
<dbReference type="RefSeq" id="WP_291793056.1">
    <property type="nucleotide sequence ID" value="NZ_BAAAPZ010000018.1"/>
</dbReference>
<dbReference type="Gene3D" id="3.30.9.10">
    <property type="entry name" value="D-Amino Acid Oxidase, subunit A, domain 2"/>
    <property type="match status" value="1"/>
</dbReference>
<evidence type="ECO:0000313" key="4">
    <source>
        <dbReference type="Proteomes" id="UP001500984"/>
    </source>
</evidence>
<sequence length="383" mass="41787">MKICVIGAGVLGLSIAHELSADGHDVTVVEREHPFAGASHRSFAWINANSKFPSSYHRINAEGIEAHLALQERLSTGRRWMHRSGCLLVDHSEERPATYARRIEEAEAEGYPVRRVDADELRRLEPAAVWPGDVDGALLYSSEGYLDNDIFGEVLQAELARRGVEIEIAEAVRIDSDESGAVLHLADGSSRSFDRVVVAAGAASGALAEASGFRIPVADLSQATVRTHSLLGLTRPTDVDLRHVLISDRFNVRPRHDGRLWVQVPEVEPRVAEGESPELLAEVAEVMAGELERLFGRPVEMEKVIFSGRSFPEDGHSIIGFVDEGEKVYCAVTHSGMTLAALFGALTAQELRGEESALLADFRPSRFDGGVARADDSYFIGKQ</sequence>
<proteinExistence type="predicted"/>
<organism evidence="3 4">
    <name type="scientific">Brevibacterium salitolerans</name>
    <dbReference type="NCBI Taxonomy" id="1403566"/>
    <lineage>
        <taxon>Bacteria</taxon>
        <taxon>Bacillati</taxon>
        <taxon>Actinomycetota</taxon>
        <taxon>Actinomycetes</taxon>
        <taxon>Micrococcales</taxon>
        <taxon>Brevibacteriaceae</taxon>
        <taxon>Brevibacterium</taxon>
    </lineage>
</organism>
<dbReference type="Proteomes" id="UP001500984">
    <property type="component" value="Unassembled WGS sequence"/>
</dbReference>
<name>A0ABN2X8Q2_9MICO</name>
<keyword evidence="1" id="KW-0560">Oxidoreductase</keyword>
<comment type="caution">
    <text evidence="3">The sequence shown here is derived from an EMBL/GenBank/DDBJ whole genome shotgun (WGS) entry which is preliminary data.</text>
</comment>